<organism evidence="5 6">
    <name type="scientific">Trichococcus collinsii</name>
    <dbReference type="NCBI Taxonomy" id="157076"/>
    <lineage>
        <taxon>Bacteria</taxon>
        <taxon>Bacillati</taxon>
        <taxon>Bacillota</taxon>
        <taxon>Bacilli</taxon>
        <taxon>Lactobacillales</taxon>
        <taxon>Carnobacteriaceae</taxon>
        <taxon>Trichococcus</taxon>
    </lineage>
</organism>
<dbReference type="SMART" id="SM00646">
    <property type="entry name" value="Ami_3"/>
    <property type="match status" value="1"/>
</dbReference>
<dbReference type="Pfam" id="PF01832">
    <property type="entry name" value="Glucosaminidase"/>
    <property type="match status" value="1"/>
</dbReference>
<comment type="caution">
    <text evidence="5">The sequence shown here is derived from an EMBL/GenBank/DDBJ whole genome shotgun (WGS) entry which is preliminary data.</text>
</comment>
<comment type="similarity">
    <text evidence="1">Belongs to the glycosyl hydrolase 73 family.</text>
</comment>
<dbReference type="SMART" id="SM00047">
    <property type="entry name" value="LYZ2"/>
    <property type="match status" value="1"/>
</dbReference>
<dbReference type="GO" id="GO:0008745">
    <property type="term" value="F:N-acetylmuramoyl-L-alanine amidase activity"/>
    <property type="evidence" value="ECO:0007669"/>
    <property type="project" value="InterPro"/>
</dbReference>
<protein>
    <submittedName>
        <fullName evidence="5">N-acetylmuramoyl-L-alanine amidase</fullName>
    </submittedName>
</protein>
<keyword evidence="2" id="KW-0378">Hydrolase</keyword>
<dbReference type="InterPro" id="IPR002508">
    <property type="entry name" value="MurNAc-LAA_cat"/>
</dbReference>
<evidence type="ECO:0000313" key="5">
    <source>
        <dbReference type="EMBL" id="SEA97088.1"/>
    </source>
</evidence>
<dbReference type="Gene3D" id="4.10.80.30">
    <property type="entry name" value="DNA polymerase, domain 6"/>
    <property type="match status" value="1"/>
</dbReference>
<dbReference type="GO" id="GO:0004040">
    <property type="term" value="F:amidase activity"/>
    <property type="evidence" value="ECO:0007669"/>
    <property type="project" value="InterPro"/>
</dbReference>
<dbReference type="Gene3D" id="2.30.30.170">
    <property type="match status" value="1"/>
</dbReference>
<dbReference type="Gene3D" id="1.10.530.10">
    <property type="match status" value="1"/>
</dbReference>
<dbReference type="AlphaFoldDB" id="A0AB38A424"/>
<accession>A0AB38A424</accession>
<proteinExistence type="inferred from homology"/>
<dbReference type="Pfam" id="PF01520">
    <property type="entry name" value="Amidase_3"/>
    <property type="match status" value="1"/>
</dbReference>
<name>A0AB38A424_9LACT</name>
<evidence type="ECO:0000313" key="6">
    <source>
        <dbReference type="Proteomes" id="UP000199042"/>
    </source>
</evidence>
<keyword evidence="6" id="KW-1185">Reference proteome</keyword>
<dbReference type="RefSeq" id="WP_086986371.1">
    <property type="nucleotide sequence ID" value="NZ_FJNA01000002.1"/>
</dbReference>
<dbReference type="Proteomes" id="UP000199042">
    <property type="component" value="Unassembled WGS sequence"/>
</dbReference>
<dbReference type="EMBL" id="FNQH01000014">
    <property type="protein sequence ID" value="SEA97088.1"/>
    <property type="molecule type" value="Genomic_DNA"/>
</dbReference>
<dbReference type="InterPro" id="IPR050695">
    <property type="entry name" value="N-acetylmuramoyl_amidase_3"/>
</dbReference>
<evidence type="ECO:0000259" key="4">
    <source>
        <dbReference type="SMART" id="SM00646"/>
    </source>
</evidence>
<gene>
    <name evidence="5" type="ORF">SAMN04488525_11421</name>
</gene>
<dbReference type="CDD" id="cd02696">
    <property type="entry name" value="MurNAc-LAA"/>
    <property type="match status" value="1"/>
</dbReference>
<dbReference type="SUPFAM" id="SSF53187">
    <property type="entry name" value="Zn-dependent exopeptidases"/>
    <property type="match status" value="1"/>
</dbReference>
<evidence type="ECO:0000259" key="3">
    <source>
        <dbReference type="SMART" id="SM00047"/>
    </source>
</evidence>
<dbReference type="GO" id="GO:0009253">
    <property type="term" value="P:peptidoglycan catabolic process"/>
    <property type="evidence" value="ECO:0007669"/>
    <property type="project" value="InterPro"/>
</dbReference>
<dbReference type="Gene3D" id="3.40.630.40">
    <property type="entry name" value="Zn-dependent exopeptidases"/>
    <property type="match status" value="1"/>
</dbReference>
<reference evidence="5 6" key="1">
    <citation type="submission" date="2016-10" db="EMBL/GenBank/DDBJ databases">
        <authorList>
            <person name="Varghese N."/>
            <person name="Submissions S."/>
        </authorList>
    </citation>
    <scope>NUCLEOTIDE SEQUENCE [LARGE SCALE GENOMIC DNA]</scope>
    <source>
        <strain evidence="5 6">DSM 14526</strain>
    </source>
</reference>
<feature type="domain" description="MurNAc-LAA" evidence="4">
    <location>
        <begin position="221"/>
        <end position="335"/>
    </location>
</feature>
<sequence>MPTLEEIKNKVIEVWESDHIILPSVTAAQFILESASGNSTLANATNNLFGIKASPPWSGEVYYHETNEEVDKSLLKVTDGFRKYATWQDSVQDHSKFFTSTETRKKVYAKVIGETDYTKVCNALTGTYATDSSYGEKLITIIKAKGLDAWDKETGGKIMGRKIFIDDGHGGTDNGATGNGILEDAWNLEVCSMVEYELIALGHQVMSTRSTDIYVGLSERAIMANNWGAEIFISCHVNAGGGAGYEDFIYNALLSTDTDTPRLQDCIHASVTAVTNNYGLKNRGQKTANYAVLRETYMPAILLEAGFLDNGSDAAILKNNQFKKEYAHAVVVGILNYFGLSSTVTPSTPIVNVQAAVRIPASYNATVKSGGYSIDSKPWGEVGFTQWGMTDAILGNSIYVYEESESGEYVNAYQVGWIDKRAIEKEKVVIASTLYLPNGETWIVYPENGPYEVGYVVRIDGSEGSWYTILGDRENDKVVVDLPTVGRKAILFEAEKGATITKVLG</sequence>
<dbReference type="InterPro" id="IPR038200">
    <property type="entry name" value="GW_dom_sf"/>
</dbReference>
<evidence type="ECO:0000256" key="1">
    <source>
        <dbReference type="ARBA" id="ARBA00010266"/>
    </source>
</evidence>
<dbReference type="PANTHER" id="PTHR30404">
    <property type="entry name" value="N-ACETYLMURAMOYL-L-ALANINE AMIDASE"/>
    <property type="match status" value="1"/>
</dbReference>
<evidence type="ECO:0000256" key="2">
    <source>
        <dbReference type="ARBA" id="ARBA00022801"/>
    </source>
</evidence>
<feature type="domain" description="Mannosyl-glycoprotein endo-beta-N-acetylglucosamidase-like" evidence="3">
    <location>
        <begin position="5"/>
        <end position="151"/>
    </location>
</feature>
<dbReference type="InterPro" id="IPR002901">
    <property type="entry name" value="MGlyc_endo_b_GlcNAc-like_dom"/>
</dbReference>
<dbReference type="PANTHER" id="PTHR30404:SF0">
    <property type="entry name" value="N-ACETYLMURAMOYL-L-ALANINE AMIDASE AMIC"/>
    <property type="match status" value="1"/>
</dbReference>
<dbReference type="GO" id="GO:0030288">
    <property type="term" value="C:outer membrane-bounded periplasmic space"/>
    <property type="evidence" value="ECO:0007669"/>
    <property type="project" value="TreeGrafter"/>
</dbReference>